<dbReference type="InterPro" id="IPR036514">
    <property type="entry name" value="SGNH_hydro_sf"/>
</dbReference>
<keyword evidence="1" id="KW-0732">Signal</keyword>
<name>A0A2P5B8J2_PARAD</name>
<reference evidence="4" key="1">
    <citation type="submission" date="2016-06" db="EMBL/GenBank/DDBJ databases">
        <title>Parallel loss of symbiosis genes in relatives of nitrogen-fixing non-legume Parasponia.</title>
        <authorList>
            <person name="Van Velzen R."/>
            <person name="Holmer R."/>
            <person name="Bu F."/>
            <person name="Rutten L."/>
            <person name="Van Zeijl A."/>
            <person name="Liu W."/>
            <person name="Santuari L."/>
            <person name="Cao Q."/>
            <person name="Sharma T."/>
            <person name="Shen D."/>
            <person name="Roswanjaya Y."/>
            <person name="Wardhani T."/>
            <person name="Kalhor M.S."/>
            <person name="Jansen J."/>
            <person name="Van den Hoogen J."/>
            <person name="Gungor B."/>
            <person name="Hartog M."/>
            <person name="Hontelez J."/>
            <person name="Verver J."/>
            <person name="Yang W.-C."/>
            <person name="Schijlen E."/>
            <person name="Repin R."/>
            <person name="Schilthuizen M."/>
            <person name="Schranz E."/>
            <person name="Heidstra R."/>
            <person name="Miyata K."/>
            <person name="Fedorova E."/>
            <person name="Kohlen W."/>
            <person name="Bisseling T."/>
            <person name="Smit S."/>
            <person name="Geurts R."/>
        </authorList>
    </citation>
    <scope>NUCLEOTIDE SEQUENCE [LARGE SCALE GENOMIC DNA]</scope>
    <source>
        <strain evidence="4">cv. WU1-14</strain>
    </source>
</reference>
<organism evidence="3 4">
    <name type="scientific">Parasponia andersonii</name>
    <name type="common">Sponia andersonii</name>
    <dbReference type="NCBI Taxonomy" id="3476"/>
    <lineage>
        <taxon>Eukaryota</taxon>
        <taxon>Viridiplantae</taxon>
        <taxon>Streptophyta</taxon>
        <taxon>Embryophyta</taxon>
        <taxon>Tracheophyta</taxon>
        <taxon>Spermatophyta</taxon>
        <taxon>Magnoliopsida</taxon>
        <taxon>eudicotyledons</taxon>
        <taxon>Gunneridae</taxon>
        <taxon>Pentapetalae</taxon>
        <taxon>rosids</taxon>
        <taxon>fabids</taxon>
        <taxon>Rosales</taxon>
        <taxon>Cannabaceae</taxon>
        <taxon>Parasponia</taxon>
    </lineage>
</organism>
<dbReference type="PANTHER" id="PTHR45966:SF34">
    <property type="entry name" value="GDSL-LIKE LIPASE_ACYLHYDROLASE"/>
    <property type="match status" value="1"/>
</dbReference>
<accession>A0A2P5B8J2</accession>
<proteinExistence type="predicted"/>
<keyword evidence="3" id="KW-0378">Hydrolase</keyword>
<dbReference type="InterPro" id="IPR044552">
    <property type="entry name" value="GLIP1-5/GLL25"/>
</dbReference>
<evidence type="ECO:0000256" key="2">
    <source>
        <dbReference type="SAM" id="Phobius"/>
    </source>
</evidence>
<comment type="caution">
    <text evidence="3">The sequence shown here is derived from an EMBL/GenBank/DDBJ whole genome shotgun (WGS) entry which is preliminary data.</text>
</comment>
<keyword evidence="2" id="KW-0472">Membrane</keyword>
<dbReference type="AlphaFoldDB" id="A0A2P5B8J2"/>
<dbReference type="GO" id="GO:0016298">
    <property type="term" value="F:lipase activity"/>
    <property type="evidence" value="ECO:0007669"/>
    <property type="project" value="TreeGrafter"/>
</dbReference>
<dbReference type="STRING" id="3476.A0A2P5B8J2"/>
<dbReference type="Proteomes" id="UP000237105">
    <property type="component" value="Unassembled WGS sequence"/>
</dbReference>
<evidence type="ECO:0000313" key="4">
    <source>
        <dbReference type="Proteomes" id="UP000237105"/>
    </source>
</evidence>
<protein>
    <submittedName>
        <fullName evidence="3">SGNH hydrolase-type esterase domain containing protein</fullName>
    </submittedName>
</protein>
<sequence>MYVVKVGPLYLMAKSIRFSRSLFILSINLTTLALISTTCNAALFILADSAFDAGNNNYINTSFQANYFPYGETFFKYPTGRFSDCRLAPDFIAEYAKLPFIPPYLQPHEHEFKYGVNFASAGAGALVETRRGLVVDLKTQLGNFKNVSQLLRQKLGEAEAADWQELCSCLVLEAMIMRLLLRQTLASFEPTRRNSLWGW</sequence>
<keyword evidence="4" id="KW-1185">Reference proteome</keyword>
<dbReference type="EMBL" id="JXTB01000337">
    <property type="protein sequence ID" value="PON45112.1"/>
    <property type="molecule type" value="Genomic_DNA"/>
</dbReference>
<gene>
    <name evidence="3" type="ORF">PanWU01x14_261460</name>
</gene>
<evidence type="ECO:0000256" key="1">
    <source>
        <dbReference type="ARBA" id="ARBA00022729"/>
    </source>
</evidence>
<keyword evidence="2" id="KW-0812">Transmembrane</keyword>
<dbReference type="OrthoDB" id="1600564at2759"/>
<feature type="transmembrane region" description="Helical" evidence="2">
    <location>
        <begin position="21"/>
        <end position="47"/>
    </location>
</feature>
<keyword evidence="2" id="KW-1133">Transmembrane helix</keyword>
<dbReference type="PANTHER" id="PTHR45966">
    <property type="entry name" value="GDSL-LIKE LIPASE/ACYLHYDROLASE"/>
    <property type="match status" value="1"/>
</dbReference>
<evidence type="ECO:0000313" key="3">
    <source>
        <dbReference type="EMBL" id="PON45112.1"/>
    </source>
</evidence>
<dbReference type="Gene3D" id="3.40.50.1110">
    <property type="entry name" value="SGNH hydrolase"/>
    <property type="match status" value="1"/>
</dbReference>